<keyword evidence="3" id="KW-0812">Transmembrane</keyword>
<evidence type="ECO:0000256" key="3">
    <source>
        <dbReference type="ARBA" id="ARBA00022692"/>
    </source>
</evidence>
<keyword evidence="4" id="KW-1133">Transmembrane helix</keyword>
<evidence type="ECO:0000256" key="2">
    <source>
        <dbReference type="ARBA" id="ARBA00022475"/>
    </source>
</evidence>
<dbReference type="Proteomes" id="UP000294359">
    <property type="component" value="Chromosome"/>
</dbReference>
<feature type="domain" description="Single Cache" evidence="6">
    <location>
        <begin position="60"/>
        <end position="144"/>
    </location>
</feature>
<evidence type="ECO:0000256" key="5">
    <source>
        <dbReference type="ARBA" id="ARBA00023136"/>
    </source>
</evidence>
<evidence type="ECO:0000256" key="1">
    <source>
        <dbReference type="ARBA" id="ARBA00004651"/>
    </source>
</evidence>
<keyword evidence="5" id="KW-0472">Membrane</keyword>
<evidence type="ECO:0000313" key="8">
    <source>
        <dbReference type="Proteomes" id="UP000294359"/>
    </source>
</evidence>
<keyword evidence="7" id="KW-0808">Transferase</keyword>
<dbReference type="SMART" id="SM01049">
    <property type="entry name" value="Cache_2"/>
    <property type="match status" value="1"/>
</dbReference>
<evidence type="ECO:0000313" key="7">
    <source>
        <dbReference type="EMBL" id="QBQ35629.1"/>
    </source>
</evidence>
<dbReference type="GO" id="GO:0016301">
    <property type="term" value="F:kinase activity"/>
    <property type="evidence" value="ECO:0007669"/>
    <property type="project" value="UniProtKB-KW"/>
</dbReference>
<dbReference type="EMBL" id="CP038026">
    <property type="protein sequence ID" value="QBQ35629.1"/>
    <property type="molecule type" value="Genomic_DNA"/>
</dbReference>
<sequence length="191" mass="21529">MPSIIGRRPRKNKGQPEILVRCSRDGHHEAHAIFVVSMKRTLPPHGLPALLLAALLLCGSAAAEPGTADEARAMVDKAAMLMRELGPERAMAEISNPFGAFNYRDLYVTVYSLRGRILAHGTQPQLIGRDAWNWRDADDHYYIREIITRAQRNETGPVHYTRLHPGTQQLRVKATWFRLVDRHVIACGAYK</sequence>
<keyword evidence="8" id="KW-1185">Reference proteome</keyword>
<protein>
    <submittedName>
        <fullName evidence="7">Histidine kinase</fullName>
    </submittedName>
</protein>
<reference evidence="7 8" key="1">
    <citation type="submission" date="2019-03" db="EMBL/GenBank/DDBJ databases">
        <title>Draft Genome Sequences of Six Type Strains of the Genus Massilia.</title>
        <authorList>
            <person name="Miess H."/>
            <person name="Frediansyhah A."/>
            <person name="Gross H."/>
        </authorList>
    </citation>
    <scope>NUCLEOTIDE SEQUENCE [LARGE SCALE GENOMIC DNA]</scope>
    <source>
        <strain evidence="7 8">DSM 17505</strain>
    </source>
</reference>
<dbReference type="Gene3D" id="3.30.450.20">
    <property type="entry name" value="PAS domain"/>
    <property type="match status" value="1"/>
</dbReference>
<organism evidence="7 8">
    <name type="scientific">Pseudoduganella plicata</name>
    <dbReference type="NCBI Taxonomy" id="321984"/>
    <lineage>
        <taxon>Bacteria</taxon>
        <taxon>Pseudomonadati</taxon>
        <taxon>Pseudomonadota</taxon>
        <taxon>Betaproteobacteria</taxon>
        <taxon>Burkholderiales</taxon>
        <taxon>Oxalobacteraceae</taxon>
        <taxon>Telluria group</taxon>
        <taxon>Pseudoduganella</taxon>
    </lineage>
</organism>
<evidence type="ECO:0000259" key="6">
    <source>
        <dbReference type="SMART" id="SM01049"/>
    </source>
</evidence>
<name>A0ABX5S8L7_9BURK</name>
<keyword evidence="7" id="KW-0418">Kinase</keyword>
<accession>A0ABX5S8L7</accession>
<keyword evidence="2" id="KW-1003">Cell membrane</keyword>
<dbReference type="Pfam" id="PF17200">
    <property type="entry name" value="sCache_2"/>
    <property type="match status" value="1"/>
</dbReference>
<gene>
    <name evidence="7" type="ORF">E1742_05195</name>
</gene>
<dbReference type="InterPro" id="IPR033480">
    <property type="entry name" value="sCache_2"/>
</dbReference>
<comment type="subcellular location">
    <subcellularLocation>
        <location evidence="1">Cell membrane</location>
        <topology evidence="1">Multi-pass membrane protein</topology>
    </subcellularLocation>
</comment>
<proteinExistence type="predicted"/>
<evidence type="ECO:0000256" key="4">
    <source>
        <dbReference type="ARBA" id="ARBA00022989"/>
    </source>
</evidence>